<dbReference type="AlphaFoldDB" id="A0A0U0WCP4"/>
<sequence>MMAADLFDALGVIPALPGARCRGRHHLFDGPAPGEDEQAVRDRHAQALGLCVGCPAAARCREWFDTLPPRKRPAGVIAGTVVR</sequence>
<dbReference type="InterPro" id="IPR034768">
    <property type="entry name" value="4FE4S_WBL"/>
</dbReference>
<dbReference type="RefSeq" id="WP_090350296.1">
    <property type="nucleotide sequence ID" value="NZ_CSTD01000003.1"/>
</dbReference>
<organism evidence="2 3">
    <name type="scientific">Mycobacterium bohemicum DSM 44277</name>
    <dbReference type="NCBI Taxonomy" id="1236609"/>
    <lineage>
        <taxon>Bacteria</taxon>
        <taxon>Bacillati</taxon>
        <taxon>Actinomycetota</taxon>
        <taxon>Actinomycetes</taxon>
        <taxon>Mycobacteriales</taxon>
        <taxon>Mycobacteriaceae</taxon>
        <taxon>Mycobacterium</taxon>
    </lineage>
</organism>
<name>A0A0U0WCP4_MYCBE</name>
<evidence type="ECO:0000313" key="2">
    <source>
        <dbReference type="EMBL" id="CPR11949.1"/>
    </source>
</evidence>
<protein>
    <recommendedName>
        <fullName evidence="1">4Fe-4S Wbl-type domain-containing protein</fullName>
    </recommendedName>
</protein>
<dbReference type="Proteomes" id="UP000198875">
    <property type="component" value="Unassembled WGS sequence"/>
</dbReference>
<dbReference type="OrthoDB" id="4428041at2"/>
<dbReference type="EMBL" id="CSTD01000003">
    <property type="protein sequence ID" value="CPR11949.1"/>
    <property type="molecule type" value="Genomic_DNA"/>
</dbReference>
<reference evidence="2 3" key="1">
    <citation type="submission" date="2015-03" db="EMBL/GenBank/DDBJ databases">
        <authorList>
            <person name="Murphy D."/>
        </authorList>
    </citation>
    <scope>NUCLEOTIDE SEQUENCE [LARGE SCALE GENOMIC DNA]</scope>
    <source>
        <strain evidence="2 3">DSM 44277</strain>
    </source>
</reference>
<gene>
    <name evidence="2" type="ORF">BN971_03242</name>
</gene>
<feature type="domain" description="4Fe-4S Wbl-type" evidence="1">
    <location>
        <begin position="20"/>
        <end position="83"/>
    </location>
</feature>
<accession>A0A0U0WCP4</accession>
<dbReference type="PROSITE" id="PS51674">
    <property type="entry name" value="4FE4S_WBL"/>
    <property type="match status" value="1"/>
</dbReference>
<proteinExistence type="predicted"/>
<evidence type="ECO:0000313" key="3">
    <source>
        <dbReference type="Proteomes" id="UP000198875"/>
    </source>
</evidence>
<evidence type="ECO:0000259" key="1">
    <source>
        <dbReference type="PROSITE" id="PS51674"/>
    </source>
</evidence>